<dbReference type="RefSeq" id="WP_305990889.1">
    <property type="nucleotide sequence ID" value="NZ_JAVAMP010000002.1"/>
</dbReference>
<dbReference type="PIRSF" id="PIRSF010372">
    <property type="entry name" value="PaiB"/>
    <property type="match status" value="1"/>
</dbReference>
<protein>
    <submittedName>
        <fullName evidence="1">FMN-binding negative transcriptional regulator</fullName>
    </submittedName>
</protein>
<organism evidence="1 2">
    <name type="scientific">Chengkuizengella axinellae</name>
    <dbReference type="NCBI Taxonomy" id="3064388"/>
    <lineage>
        <taxon>Bacteria</taxon>
        <taxon>Bacillati</taxon>
        <taxon>Bacillota</taxon>
        <taxon>Bacilli</taxon>
        <taxon>Bacillales</taxon>
        <taxon>Paenibacillaceae</taxon>
        <taxon>Chengkuizengella</taxon>
    </lineage>
</organism>
<reference evidence="1 2" key="1">
    <citation type="submission" date="2023-08" db="EMBL/GenBank/DDBJ databases">
        <authorList>
            <person name="Park J.-S."/>
        </authorList>
    </citation>
    <scope>NUCLEOTIDE SEQUENCE [LARGE SCALE GENOMIC DNA]</scope>
    <source>
        <strain evidence="1 2">2205SS18-9</strain>
    </source>
</reference>
<proteinExistence type="predicted"/>
<dbReference type="SUPFAM" id="SSF50475">
    <property type="entry name" value="FMN-binding split barrel"/>
    <property type="match status" value="1"/>
</dbReference>
<dbReference type="EMBL" id="JAVAMP010000002">
    <property type="protein sequence ID" value="MDP5273575.1"/>
    <property type="molecule type" value="Genomic_DNA"/>
</dbReference>
<dbReference type="Proteomes" id="UP001231941">
    <property type="component" value="Unassembled WGS sequence"/>
</dbReference>
<comment type="caution">
    <text evidence="1">The sequence shown here is derived from an EMBL/GenBank/DDBJ whole genome shotgun (WGS) entry which is preliminary data.</text>
</comment>
<dbReference type="PANTHER" id="PTHR35802:SF1">
    <property type="entry name" value="PROTEASE SYNTHASE AND SPORULATION PROTEIN PAI 2"/>
    <property type="match status" value="1"/>
</dbReference>
<dbReference type="InterPro" id="IPR012349">
    <property type="entry name" value="Split_barrel_FMN-bd"/>
</dbReference>
<name>A0ABT9IW63_9BACL</name>
<sequence length="203" mass="23773">MYTPKHFKIEDEQQIYEFLKQNSFGMLISSHDRLSASHLPFSIDQKAKKLYGHMARANQQWKELEGDEVLIIFQGPHAYISPQWYAEENTVPTWNYMAVHIYGKFVIQNNGETVMNQLESMVDTYESGFETPWKVDISSEYNQNLVKHIVGFEIEIKNIQCKFKLNQNHPIERRKNAIHGLRTTNQHESIQIADAMEKSLSDH</sequence>
<accession>A0ABT9IW63</accession>
<evidence type="ECO:0000313" key="1">
    <source>
        <dbReference type="EMBL" id="MDP5273575.1"/>
    </source>
</evidence>
<gene>
    <name evidence="1" type="ORF">Q5Y73_05620</name>
</gene>
<evidence type="ECO:0000313" key="2">
    <source>
        <dbReference type="Proteomes" id="UP001231941"/>
    </source>
</evidence>
<dbReference type="Pfam" id="PF04299">
    <property type="entry name" value="FMN_bind_2"/>
    <property type="match status" value="1"/>
</dbReference>
<dbReference type="InterPro" id="IPR007396">
    <property type="entry name" value="TR_PAI2-type"/>
</dbReference>
<dbReference type="PANTHER" id="PTHR35802">
    <property type="entry name" value="PROTEASE SYNTHASE AND SPORULATION PROTEIN PAI 2"/>
    <property type="match status" value="1"/>
</dbReference>
<keyword evidence="2" id="KW-1185">Reference proteome</keyword>
<dbReference type="Gene3D" id="2.30.110.10">
    <property type="entry name" value="Electron Transport, Fmn-binding Protein, Chain A"/>
    <property type="match status" value="1"/>
</dbReference>